<organism evidence="1 2">
    <name type="scientific">Yoonia rosea</name>
    <dbReference type="NCBI Taxonomy" id="287098"/>
    <lineage>
        <taxon>Bacteria</taxon>
        <taxon>Pseudomonadati</taxon>
        <taxon>Pseudomonadota</taxon>
        <taxon>Alphaproteobacteria</taxon>
        <taxon>Rhodobacterales</taxon>
        <taxon>Paracoccaceae</taxon>
        <taxon>Yoonia</taxon>
    </lineage>
</organism>
<dbReference type="Proteomes" id="UP000186997">
    <property type="component" value="Unassembled WGS sequence"/>
</dbReference>
<evidence type="ECO:0000313" key="1">
    <source>
        <dbReference type="EMBL" id="SIT84355.1"/>
    </source>
</evidence>
<dbReference type="AlphaFoldDB" id="A0A1R3X1B7"/>
<keyword evidence="2" id="KW-1185">Reference proteome</keyword>
<protein>
    <submittedName>
        <fullName evidence="1">Uncharacterized protein</fullName>
    </submittedName>
</protein>
<dbReference type="STRING" id="287098.SAMN05421665_1840"/>
<name>A0A1R3X1B7_9RHOB</name>
<dbReference type="EMBL" id="FTPR01000001">
    <property type="protein sequence ID" value="SIT84355.1"/>
    <property type="molecule type" value="Genomic_DNA"/>
</dbReference>
<gene>
    <name evidence="1" type="ORF">SAMN05421665_1840</name>
</gene>
<accession>A0A1R3X1B7</accession>
<dbReference type="InterPro" id="IPR046576">
    <property type="entry name" value="DUF6636"/>
</dbReference>
<dbReference type="Pfam" id="PF20341">
    <property type="entry name" value="DUF6636"/>
    <property type="match status" value="1"/>
</dbReference>
<proteinExistence type="predicted"/>
<sequence>MIRAALFPIRPLTFGRMSVSFDSPNDRVNSFEVKSSVLSFPLSRCVSAVVLAVCGGIGAVHADIAFQSPSGNIRCEMTRGAPLAVRCDLGVDVQSYTDRPASCEGDWGTTFGVDQTGRGRLVCVTEPDRLPEPSNVLPYGRRAILDGITCQSELSGVTCTNLEGGGFEVRRAAQRVF</sequence>
<reference evidence="2" key="1">
    <citation type="submission" date="2017-01" db="EMBL/GenBank/DDBJ databases">
        <authorList>
            <person name="Varghese N."/>
            <person name="Submissions S."/>
        </authorList>
    </citation>
    <scope>NUCLEOTIDE SEQUENCE [LARGE SCALE GENOMIC DNA]</scope>
    <source>
        <strain evidence="2">DSM 29591</strain>
    </source>
</reference>
<evidence type="ECO:0000313" key="2">
    <source>
        <dbReference type="Proteomes" id="UP000186997"/>
    </source>
</evidence>